<evidence type="ECO:0000313" key="2">
    <source>
        <dbReference type="EMBL" id="CAF3916601.1"/>
    </source>
</evidence>
<dbReference type="GO" id="GO:0030976">
    <property type="term" value="F:thiamine pyrophosphate binding"/>
    <property type="evidence" value="ECO:0007669"/>
    <property type="project" value="InterPro"/>
</dbReference>
<feature type="non-terminal residue" evidence="2">
    <location>
        <position position="64"/>
    </location>
</feature>
<dbReference type="EMBL" id="CAJOBB010001898">
    <property type="protein sequence ID" value="CAF3916601.1"/>
    <property type="molecule type" value="Genomic_DNA"/>
</dbReference>
<dbReference type="InterPro" id="IPR012001">
    <property type="entry name" value="Thiamin_PyroP_enz_TPP-bd_dom"/>
</dbReference>
<comment type="caution">
    <text evidence="2">The sequence shown here is derived from an EMBL/GenBank/DDBJ whole genome shotgun (WGS) entry which is preliminary data.</text>
</comment>
<evidence type="ECO:0000313" key="3">
    <source>
        <dbReference type="Proteomes" id="UP000663868"/>
    </source>
</evidence>
<proteinExistence type="predicted"/>
<dbReference type="Pfam" id="PF02776">
    <property type="entry name" value="TPP_enzyme_N"/>
    <property type="match status" value="1"/>
</dbReference>
<dbReference type="AlphaFoldDB" id="A0A819INW9"/>
<dbReference type="InterPro" id="IPR029061">
    <property type="entry name" value="THDP-binding"/>
</dbReference>
<dbReference type="SUPFAM" id="SSF52518">
    <property type="entry name" value="Thiamin diphosphate-binding fold (THDP-binding)"/>
    <property type="match status" value="1"/>
</dbReference>
<organism evidence="2 3">
    <name type="scientific">Adineta steineri</name>
    <dbReference type="NCBI Taxonomy" id="433720"/>
    <lineage>
        <taxon>Eukaryota</taxon>
        <taxon>Metazoa</taxon>
        <taxon>Spiralia</taxon>
        <taxon>Gnathifera</taxon>
        <taxon>Rotifera</taxon>
        <taxon>Eurotatoria</taxon>
        <taxon>Bdelloidea</taxon>
        <taxon>Adinetida</taxon>
        <taxon>Adinetidae</taxon>
        <taxon>Adineta</taxon>
    </lineage>
</organism>
<name>A0A819INW9_9BILA</name>
<dbReference type="Proteomes" id="UP000663868">
    <property type="component" value="Unassembled WGS sequence"/>
</dbReference>
<reference evidence="2" key="1">
    <citation type="submission" date="2021-02" db="EMBL/GenBank/DDBJ databases">
        <authorList>
            <person name="Nowell W R."/>
        </authorList>
    </citation>
    <scope>NUCLEOTIDE SEQUENCE</scope>
</reference>
<accession>A0A819INW9</accession>
<sequence>MSSKKITIGNYLLRRLRDLGIDIIFGVPGDYNLPFLDQIEGRVLSWQLFIIIIIHTFCLDFGSI</sequence>
<protein>
    <recommendedName>
        <fullName evidence="1">Thiamine pyrophosphate enzyme N-terminal TPP-binding domain-containing protein</fullName>
    </recommendedName>
</protein>
<evidence type="ECO:0000259" key="1">
    <source>
        <dbReference type="Pfam" id="PF02776"/>
    </source>
</evidence>
<gene>
    <name evidence="2" type="ORF">KXQ929_LOCUS23657</name>
</gene>
<feature type="domain" description="Thiamine pyrophosphate enzyme N-terminal TPP-binding" evidence="1">
    <location>
        <begin position="7"/>
        <end position="43"/>
    </location>
</feature>
<dbReference type="Gene3D" id="3.40.50.970">
    <property type="match status" value="1"/>
</dbReference>